<proteinExistence type="predicted"/>
<protein>
    <submittedName>
        <fullName evidence="1">Uncharacterized protein</fullName>
    </submittedName>
</protein>
<gene>
    <name evidence="1" type="ORF">OPT61_g4988</name>
</gene>
<keyword evidence="2" id="KW-1185">Reference proteome</keyword>
<evidence type="ECO:0000313" key="2">
    <source>
        <dbReference type="Proteomes" id="UP001153331"/>
    </source>
</evidence>
<reference evidence="1" key="1">
    <citation type="submission" date="2022-11" db="EMBL/GenBank/DDBJ databases">
        <title>Genome Sequence of Boeremia exigua.</title>
        <authorList>
            <person name="Buettner E."/>
        </authorList>
    </citation>
    <scope>NUCLEOTIDE SEQUENCE</scope>
    <source>
        <strain evidence="1">CU02</strain>
    </source>
</reference>
<dbReference type="Proteomes" id="UP001153331">
    <property type="component" value="Unassembled WGS sequence"/>
</dbReference>
<accession>A0ACC2IC13</accession>
<dbReference type="EMBL" id="JAPHNI010000304">
    <property type="protein sequence ID" value="KAJ8112705.1"/>
    <property type="molecule type" value="Genomic_DNA"/>
</dbReference>
<comment type="caution">
    <text evidence="1">The sequence shown here is derived from an EMBL/GenBank/DDBJ whole genome shotgun (WGS) entry which is preliminary data.</text>
</comment>
<evidence type="ECO:0000313" key="1">
    <source>
        <dbReference type="EMBL" id="KAJ8112705.1"/>
    </source>
</evidence>
<name>A0ACC2IC13_9PLEO</name>
<organism evidence="1 2">
    <name type="scientific">Boeremia exigua</name>
    <dbReference type="NCBI Taxonomy" id="749465"/>
    <lineage>
        <taxon>Eukaryota</taxon>
        <taxon>Fungi</taxon>
        <taxon>Dikarya</taxon>
        <taxon>Ascomycota</taxon>
        <taxon>Pezizomycotina</taxon>
        <taxon>Dothideomycetes</taxon>
        <taxon>Pleosporomycetidae</taxon>
        <taxon>Pleosporales</taxon>
        <taxon>Pleosporineae</taxon>
        <taxon>Didymellaceae</taxon>
        <taxon>Boeremia</taxon>
    </lineage>
</organism>
<sequence length="204" mass="21516">MPESDLFPVICSAEIPNSVGTVCPQYLPPTQNAKSLIQDEQKTMETFLKDAYTGSEQLVPGTPPRLVILTSTNTSNKGSHALSSSASQPPLQSFTSPFLGQSVEDAAQHPVIQKVGFFAVLDERSARDGTALLAACEPNSNVSTVRVIFSEVQRSLISISIGSIGFAEIQNIAASQGNEGIYGAPDSGQGPRKGGQAPRKKLGE</sequence>